<proteinExistence type="predicted"/>
<name>A0ABU5F155_9BACT</name>
<comment type="caution">
    <text evidence="1">The sequence shown here is derived from an EMBL/GenBank/DDBJ whole genome shotgun (WGS) entry which is preliminary data.</text>
</comment>
<dbReference type="RefSeq" id="WP_320687523.1">
    <property type="nucleotide sequence ID" value="NZ_JAXBLV010000188.1"/>
</dbReference>
<organism evidence="1 2">
    <name type="scientific">Gemmata algarum</name>
    <dbReference type="NCBI Taxonomy" id="2975278"/>
    <lineage>
        <taxon>Bacteria</taxon>
        <taxon>Pseudomonadati</taxon>
        <taxon>Planctomycetota</taxon>
        <taxon>Planctomycetia</taxon>
        <taxon>Gemmatales</taxon>
        <taxon>Gemmataceae</taxon>
        <taxon>Gemmata</taxon>
    </lineage>
</organism>
<gene>
    <name evidence="1" type="ORF">R5W23_002309</name>
</gene>
<evidence type="ECO:0000313" key="2">
    <source>
        <dbReference type="Proteomes" id="UP001272242"/>
    </source>
</evidence>
<keyword evidence="2" id="KW-1185">Reference proteome</keyword>
<accession>A0ABU5F155</accession>
<dbReference type="Proteomes" id="UP001272242">
    <property type="component" value="Unassembled WGS sequence"/>
</dbReference>
<evidence type="ECO:0000313" key="1">
    <source>
        <dbReference type="EMBL" id="MDY3561050.1"/>
    </source>
</evidence>
<sequence length="84" mass="9027">MPHANHVERYPGTLAELATELGDLRYDALATFLEELAAKLEADSLADGARGRGKLAAALRAASDEVTSAAEHIAKAWRICEPHM</sequence>
<dbReference type="EMBL" id="JAXBLV010000188">
    <property type="protein sequence ID" value="MDY3561050.1"/>
    <property type="molecule type" value="Genomic_DNA"/>
</dbReference>
<reference evidence="2" key="1">
    <citation type="journal article" date="2023" name="Mar. Drugs">
        <title>Gemmata algarum, a Novel Planctomycete Isolated from an Algal Mat, Displays Antimicrobial Activity.</title>
        <authorList>
            <person name="Kumar G."/>
            <person name="Kallscheuer N."/>
            <person name="Kashif M."/>
            <person name="Ahamad S."/>
            <person name="Jagadeeshwari U."/>
            <person name="Pannikurungottu S."/>
            <person name="Haufschild T."/>
            <person name="Kabuu M."/>
            <person name="Sasikala C."/>
            <person name="Jogler C."/>
            <person name="Ramana C."/>
        </authorList>
    </citation>
    <scope>NUCLEOTIDE SEQUENCE [LARGE SCALE GENOMIC DNA]</scope>
    <source>
        <strain evidence="2">JC673</strain>
    </source>
</reference>
<protein>
    <submittedName>
        <fullName evidence="1">Uncharacterized protein</fullName>
    </submittedName>
</protein>